<evidence type="ECO:0000256" key="4">
    <source>
        <dbReference type="RuleBase" id="RU003682"/>
    </source>
</evidence>
<dbReference type="Pfam" id="PF14226">
    <property type="entry name" value="DIOX_N"/>
    <property type="match status" value="1"/>
</dbReference>
<dbReference type="EMBL" id="SDRB02001999">
    <property type="protein sequence ID" value="THG20326.1"/>
    <property type="molecule type" value="Genomic_DNA"/>
</dbReference>
<dbReference type="PANTHER" id="PTHR47991">
    <property type="entry name" value="OXOGLUTARATE/IRON-DEPENDENT DIOXYGENASE"/>
    <property type="match status" value="1"/>
</dbReference>
<dbReference type="InterPro" id="IPR044861">
    <property type="entry name" value="IPNS-like_FE2OG_OXY"/>
</dbReference>
<name>A0A4S4EVH2_CAMSN</name>
<comment type="caution">
    <text evidence="6">The sequence shown here is derived from an EMBL/GenBank/DDBJ whole genome shotgun (WGS) entry which is preliminary data.</text>
</comment>
<evidence type="ECO:0000256" key="2">
    <source>
        <dbReference type="ARBA" id="ARBA00022723"/>
    </source>
</evidence>
<proteinExistence type="inferred from homology"/>
<dbReference type="Gene3D" id="2.60.120.330">
    <property type="entry name" value="B-lactam Antibiotic, Isopenicillin N Synthase, Chain"/>
    <property type="match status" value="3"/>
</dbReference>
<dbReference type="STRING" id="542762.A0A4S4EVH2"/>
<dbReference type="AlphaFoldDB" id="A0A4S4EVH2"/>
<dbReference type="InterPro" id="IPR026992">
    <property type="entry name" value="DIOX_N"/>
</dbReference>
<organism evidence="6 7">
    <name type="scientific">Camellia sinensis var. sinensis</name>
    <name type="common">China tea</name>
    <dbReference type="NCBI Taxonomy" id="542762"/>
    <lineage>
        <taxon>Eukaryota</taxon>
        <taxon>Viridiplantae</taxon>
        <taxon>Streptophyta</taxon>
        <taxon>Embryophyta</taxon>
        <taxon>Tracheophyta</taxon>
        <taxon>Spermatophyta</taxon>
        <taxon>Magnoliopsida</taxon>
        <taxon>eudicotyledons</taxon>
        <taxon>Gunneridae</taxon>
        <taxon>Pentapetalae</taxon>
        <taxon>asterids</taxon>
        <taxon>Ericales</taxon>
        <taxon>Theaceae</taxon>
        <taxon>Camellia</taxon>
    </lineage>
</organism>
<dbReference type="PROSITE" id="PS51471">
    <property type="entry name" value="FE2OG_OXY"/>
    <property type="match status" value="1"/>
</dbReference>
<dbReference type="GO" id="GO:0046872">
    <property type="term" value="F:metal ion binding"/>
    <property type="evidence" value="ECO:0007669"/>
    <property type="project" value="UniProtKB-KW"/>
</dbReference>
<dbReference type="InterPro" id="IPR050295">
    <property type="entry name" value="Plant_2OG-oxidoreductases"/>
</dbReference>
<evidence type="ECO:0000313" key="6">
    <source>
        <dbReference type="EMBL" id="THG20326.1"/>
    </source>
</evidence>
<accession>A0A4S4EVH2</accession>
<comment type="similarity">
    <text evidence="1 4">Belongs to the iron/ascorbate-dependent oxidoreductase family.</text>
</comment>
<protein>
    <recommendedName>
        <fullName evidence="5">Fe2OG dioxygenase domain-containing protein</fullName>
    </recommendedName>
</protein>
<evidence type="ECO:0000256" key="3">
    <source>
        <dbReference type="ARBA" id="ARBA00023004"/>
    </source>
</evidence>
<dbReference type="SUPFAM" id="SSF51197">
    <property type="entry name" value="Clavaminate synthase-like"/>
    <property type="match status" value="2"/>
</dbReference>
<keyword evidence="2 4" id="KW-0479">Metal-binding</keyword>
<keyword evidence="4" id="KW-0560">Oxidoreductase</keyword>
<evidence type="ECO:0000256" key="1">
    <source>
        <dbReference type="ARBA" id="ARBA00008056"/>
    </source>
</evidence>
<sequence>MSTLLSSWSKDVNTVPQKFVFPPEERPGDLPAPLCKGIPVIDLQQSGGHHDRADLLHQIIKASQDLGMFQVINHGVSEELMDDTMSLFKEFIDMPEEDKASYFSDDTSKSFMLFAASSNSNLNKKGNVTYWKDSLKHSCHPLEDHIQSWPEKPARYREVVGTYSLEVRKLSLRILDLICEGLGIEEGYFADELSKTQALNRTERNRTYTREVTNNQFRKGTSVSGQQNRSGALVTGPPVQDVHTVPANYVFPPEERPGDLAAPLCKDIPVIDLRQVGAHDQADLLQQIMKGSQDFGMFQEFFDMPTKDKATYYSEDKKRLLGHSVEVKKLSLRILDLICEGLGVEAGYFADELSKIQGLVANHYPSCPNPSLVLGLGGHCDPNLLTILQQVYGLQIFKDEQWVSVEPPAHAFVINTANQLEIISNGKLKSAKHRAVTNSSIARTSIVSFISPSRECLVEPSKALVSAYNPPLFKAVRYKEFSDTYICQDS</sequence>
<dbReference type="GO" id="GO:0016705">
    <property type="term" value="F:oxidoreductase activity, acting on paired donors, with incorporation or reduction of molecular oxygen"/>
    <property type="evidence" value="ECO:0007669"/>
    <property type="project" value="UniProtKB-ARBA"/>
</dbReference>
<dbReference type="Pfam" id="PF03171">
    <property type="entry name" value="2OG-FeII_Oxy"/>
    <property type="match status" value="1"/>
</dbReference>
<evidence type="ECO:0000259" key="5">
    <source>
        <dbReference type="PROSITE" id="PS51471"/>
    </source>
</evidence>
<evidence type="ECO:0000313" key="7">
    <source>
        <dbReference type="Proteomes" id="UP000306102"/>
    </source>
</evidence>
<reference evidence="6 7" key="1">
    <citation type="journal article" date="2018" name="Proc. Natl. Acad. Sci. U.S.A.">
        <title>Draft genome sequence of Camellia sinensis var. sinensis provides insights into the evolution of the tea genome and tea quality.</title>
        <authorList>
            <person name="Wei C."/>
            <person name="Yang H."/>
            <person name="Wang S."/>
            <person name="Zhao J."/>
            <person name="Liu C."/>
            <person name="Gao L."/>
            <person name="Xia E."/>
            <person name="Lu Y."/>
            <person name="Tai Y."/>
            <person name="She G."/>
            <person name="Sun J."/>
            <person name="Cao H."/>
            <person name="Tong W."/>
            <person name="Gao Q."/>
            <person name="Li Y."/>
            <person name="Deng W."/>
            <person name="Jiang X."/>
            <person name="Wang W."/>
            <person name="Chen Q."/>
            <person name="Zhang S."/>
            <person name="Li H."/>
            <person name="Wu J."/>
            <person name="Wang P."/>
            <person name="Li P."/>
            <person name="Shi C."/>
            <person name="Zheng F."/>
            <person name="Jian J."/>
            <person name="Huang B."/>
            <person name="Shan D."/>
            <person name="Shi M."/>
            <person name="Fang C."/>
            <person name="Yue Y."/>
            <person name="Li F."/>
            <person name="Li D."/>
            <person name="Wei S."/>
            <person name="Han B."/>
            <person name="Jiang C."/>
            <person name="Yin Y."/>
            <person name="Xia T."/>
            <person name="Zhang Z."/>
            <person name="Bennetzen J.L."/>
            <person name="Zhao S."/>
            <person name="Wan X."/>
        </authorList>
    </citation>
    <scope>NUCLEOTIDE SEQUENCE [LARGE SCALE GENOMIC DNA]</scope>
    <source>
        <strain evidence="7">cv. Shuchazao</strain>
        <tissue evidence="6">Leaf</tissue>
    </source>
</reference>
<keyword evidence="3 4" id="KW-0408">Iron</keyword>
<dbReference type="InterPro" id="IPR027443">
    <property type="entry name" value="IPNS-like_sf"/>
</dbReference>
<gene>
    <name evidence="6" type="ORF">TEA_009557</name>
</gene>
<feature type="domain" description="Fe2OG dioxygenase" evidence="5">
    <location>
        <begin position="355"/>
        <end position="452"/>
    </location>
</feature>
<dbReference type="Proteomes" id="UP000306102">
    <property type="component" value="Unassembled WGS sequence"/>
</dbReference>
<dbReference type="InterPro" id="IPR005123">
    <property type="entry name" value="Oxoglu/Fe-dep_dioxygenase_dom"/>
</dbReference>
<keyword evidence="7" id="KW-1185">Reference proteome</keyword>